<dbReference type="PANTHER" id="PTHR33365">
    <property type="entry name" value="YALI0B05434P"/>
    <property type="match status" value="1"/>
</dbReference>
<evidence type="ECO:0000256" key="6">
    <source>
        <dbReference type="ARBA" id="ARBA00023136"/>
    </source>
</evidence>
<keyword evidence="4 9" id="KW-1133">Transmembrane helix</keyword>
<comment type="similarity">
    <text evidence="8">Belongs to the ustYa family.</text>
</comment>
<evidence type="ECO:0000256" key="7">
    <source>
        <dbReference type="ARBA" id="ARBA00023180"/>
    </source>
</evidence>
<dbReference type="RefSeq" id="XP_064665816.1">
    <property type="nucleotide sequence ID" value="XM_064818183.1"/>
</dbReference>
<dbReference type="PANTHER" id="PTHR33365:SF4">
    <property type="entry name" value="CYCLOCHLOROTINE BIOSYNTHESIS PROTEIN O"/>
    <property type="match status" value="1"/>
</dbReference>
<dbReference type="Proteomes" id="UP001302812">
    <property type="component" value="Unassembled WGS sequence"/>
</dbReference>
<evidence type="ECO:0000256" key="5">
    <source>
        <dbReference type="ARBA" id="ARBA00023026"/>
    </source>
</evidence>
<comment type="subcellular location">
    <subcellularLocation>
        <location evidence="1">Membrane</location>
        <topology evidence="1">Single-pass membrane protein</topology>
    </subcellularLocation>
</comment>
<dbReference type="InterPro" id="IPR021765">
    <property type="entry name" value="UstYa-like"/>
</dbReference>
<evidence type="ECO:0000256" key="8">
    <source>
        <dbReference type="ARBA" id="ARBA00035112"/>
    </source>
</evidence>
<dbReference type="EMBL" id="MU853364">
    <property type="protein sequence ID" value="KAK4108246.1"/>
    <property type="molecule type" value="Genomic_DNA"/>
</dbReference>
<dbReference type="AlphaFoldDB" id="A0AAN6QEP8"/>
<accession>A0AAN6QEP8</accession>
<keyword evidence="3 9" id="KW-0812">Transmembrane</keyword>
<name>A0AAN6QEP8_9PEZI</name>
<evidence type="ECO:0000256" key="2">
    <source>
        <dbReference type="ARBA" id="ARBA00004685"/>
    </source>
</evidence>
<proteinExistence type="inferred from homology"/>
<comment type="pathway">
    <text evidence="2">Mycotoxin biosynthesis.</text>
</comment>
<evidence type="ECO:0000256" key="4">
    <source>
        <dbReference type="ARBA" id="ARBA00022989"/>
    </source>
</evidence>
<keyword evidence="7" id="KW-0325">Glycoprotein</keyword>
<feature type="transmembrane region" description="Helical" evidence="9">
    <location>
        <begin position="51"/>
        <end position="70"/>
    </location>
</feature>
<dbReference type="GO" id="GO:0016020">
    <property type="term" value="C:membrane"/>
    <property type="evidence" value="ECO:0007669"/>
    <property type="project" value="UniProtKB-SubCell"/>
</dbReference>
<reference evidence="10" key="2">
    <citation type="submission" date="2023-05" db="EMBL/GenBank/DDBJ databases">
        <authorList>
            <consortium name="Lawrence Berkeley National Laboratory"/>
            <person name="Steindorff A."/>
            <person name="Hensen N."/>
            <person name="Bonometti L."/>
            <person name="Westerberg I."/>
            <person name="Brannstrom I.O."/>
            <person name="Guillou S."/>
            <person name="Cros-Aarteil S."/>
            <person name="Calhoun S."/>
            <person name="Haridas S."/>
            <person name="Kuo A."/>
            <person name="Mondo S."/>
            <person name="Pangilinan J."/>
            <person name="Riley R."/>
            <person name="Labutti K."/>
            <person name="Andreopoulos B."/>
            <person name="Lipzen A."/>
            <person name="Chen C."/>
            <person name="Yanf M."/>
            <person name="Daum C."/>
            <person name="Ng V."/>
            <person name="Clum A."/>
            <person name="Ohm R."/>
            <person name="Martin F."/>
            <person name="Silar P."/>
            <person name="Natvig D."/>
            <person name="Lalanne C."/>
            <person name="Gautier V."/>
            <person name="Ament-Velasquez S.L."/>
            <person name="Kruys A."/>
            <person name="Hutchinson M.I."/>
            <person name="Powell A.J."/>
            <person name="Barry K."/>
            <person name="Miller A.N."/>
            <person name="Grigoriev I.V."/>
            <person name="Debuchy R."/>
            <person name="Gladieux P."/>
            <person name="Thoren M.H."/>
            <person name="Johannesson H."/>
        </authorList>
    </citation>
    <scope>NUCLEOTIDE SEQUENCE</scope>
    <source>
        <strain evidence="10">CBS 508.74</strain>
    </source>
</reference>
<sequence>MARSSTRYSDINDGASSSATLLGECDVEHGVEEREYTPDTSRNSQPSTTQWVLVLVASILCTNAISILIVSRSVPSCPSHNSLSVFEPPEGIPPFFNNISLALRPERIYSPFYDREDNIYRKHNSPETEAAWRELTQLDHCVEYLRRRLMCTSDMGILPYMWLGMEGDVVGDMSRMYTCRDYDSVRRFVKDNAELAEGRVKPKPGDYVLWDYI</sequence>
<dbReference type="GO" id="GO:0043386">
    <property type="term" value="P:mycotoxin biosynthetic process"/>
    <property type="evidence" value="ECO:0007669"/>
    <property type="project" value="InterPro"/>
</dbReference>
<evidence type="ECO:0000256" key="1">
    <source>
        <dbReference type="ARBA" id="ARBA00004167"/>
    </source>
</evidence>
<keyword evidence="6 9" id="KW-0472">Membrane</keyword>
<dbReference type="Pfam" id="PF11807">
    <property type="entry name" value="UstYa"/>
    <property type="match status" value="1"/>
</dbReference>
<reference evidence="10" key="1">
    <citation type="journal article" date="2023" name="Mol. Phylogenet. Evol.">
        <title>Genome-scale phylogeny and comparative genomics of the fungal order Sordariales.</title>
        <authorList>
            <person name="Hensen N."/>
            <person name="Bonometti L."/>
            <person name="Westerberg I."/>
            <person name="Brannstrom I.O."/>
            <person name="Guillou S."/>
            <person name="Cros-Aarteil S."/>
            <person name="Calhoun S."/>
            <person name="Haridas S."/>
            <person name="Kuo A."/>
            <person name="Mondo S."/>
            <person name="Pangilinan J."/>
            <person name="Riley R."/>
            <person name="LaButti K."/>
            <person name="Andreopoulos B."/>
            <person name="Lipzen A."/>
            <person name="Chen C."/>
            <person name="Yan M."/>
            <person name="Daum C."/>
            <person name="Ng V."/>
            <person name="Clum A."/>
            <person name="Steindorff A."/>
            <person name="Ohm R.A."/>
            <person name="Martin F."/>
            <person name="Silar P."/>
            <person name="Natvig D.O."/>
            <person name="Lalanne C."/>
            <person name="Gautier V."/>
            <person name="Ament-Velasquez S.L."/>
            <person name="Kruys A."/>
            <person name="Hutchinson M.I."/>
            <person name="Powell A.J."/>
            <person name="Barry K."/>
            <person name="Miller A.N."/>
            <person name="Grigoriev I.V."/>
            <person name="Debuchy R."/>
            <person name="Gladieux P."/>
            <person name="Hiltunen Thoren M."/>
            <person name="Johannesson H."/>
        </authorList>
    </citation>
    <scope>NUCLEOTIDE SEQUENCE</scope>
    <source>
        <strain evidence="10">CBS 508.74</strain>
    </source>
</reference>
<evidence type="ECO:0000256" key="3">
    <source>
        <dbReference type="ARBA" id="ARBA00022692"/>
    </source>
</evidence>
<gene>
    <name evidence="10" type="ORF">N656DRAFT_801878</name>
</gene>
<evidence type="ECO:0000256" key="9">
    <source>
        <dbReference type="SAM" id="Phobius"/>
    </source>
</evidence>
<protein>
    <submittedName>
        <fullName evidence="10">Uncharacterized protein</fullName>
    </submittedName>
</protein>
<keyword evidence="5" id="KW-0843">Virulence</keyword>
<comment type="caution">
    <text evidence="10">The sequence shown here is derived from an EMBL/GenBank/DDBJ whole genome shotgun (WGS) entry which is preliminary data.</text>
</comment>
<evidence type="ECO:0000313" key="11">
    <source>
        <dbReference type="Proteomes" id="UP001302812"/>
    </source>
</evidence>
<dbReference type="GeneID" id="89942308"/>
<evidence type="ECO:0000313" key="10">
    <source>
        <dbReference type="EMBL" id="KAK4108246.1"/>
    </source>
</evidence>
<keyword evidence="11" id="KW-1185">Reference proteome</keyword>
<organism evidence="10 11">
    <name type="scientific">Canariomyces notabilis</name>
    <dbReference type="NCBI Taxonomy" id="2074819"/>
    <lineage>
        <taxon>Eukaryota</taxon>
        <taxon>Fungi</taxon>
        <taxon>Dikarya</taxon>
        <taxon>Ascomycota</taxon>
        <taxon>Pezizomycotina</taxon>
        <taxon>Sordariomycetes</taxon>
        <taxon>Sordariomycetidae</taxon>
        <taxon>Sordariales</taxon>
        <taxon>Chaetomiaceae</taxon>
        <taxon>Canariomyces</taxon>
    </lineage>
</organism>